<evidence type="ECO:0000313" key="3">
    <source>
        <dbReference type="Proteomes" id="UP001194468"/>
    </source>
</evidence>
<feature type="compositionally biased region" description="Polar residues" evidence="1">
    <location>
        <begin position="64"/>
        <end position="77"/>
    </location>
</feature>
<reference evidence="2" key="1">
    <citation type="submission" date="2019-10" db="EMBL/GenBank/DDBJ databases">
        <authorList>
            <consortium name="DOE Joint Genome Institute"/>
            <person name="Kuo A."/>
            <person name="Miyauchi S."/>
            <person name="Kiss E."/>
            <person name="Drula E."/>
            <person name="Kohler A."/>
            <person name="Sanchez-Garcia M."/>
            <person name="Andreopoulos B."/>
            <person name="Barry K.W."/>
            <person name="Bonito G."/>
            <person name="Buee M."/>
            <person name="Carver A."/>
            <person name="Chen C."/>
            <person name="Cichocki N."/>
            <person name="Clum A."/>
            <person name="Culley D."/>
            <person name="Crous P.W."/>
            <person name="Fauchery L."/>
            <person name="Girlanda M."/>
            <person name="Hayes R."/>
            <person name="Keri Z."/>
            <person name="LaButti K."/>
            <person name="Lipzen A."/>
            <person name="Lombard V."/>
            <person name="Magnuson J."/>
            <person name="Maillard F."/>
            <person name="Morin E."/>
            <person name="Murat C."/>
            <person name="Nolan M."/>
            <person name="Ohm R."/>
            <person name="Pangilinan J."/>
            <person name="Pereira M."/>
            <person name="Perotto S."/>
            <person name="Peter M."/>
            <person name="Riley R."/>
            <person name="Sitrit Y."/>
            <person name="Stielow B."/>
            <person name="Szollosi G."/>
            <person name="Zifcakova L."/>
            <person name="Stursova M."/>
            <person name="Spatafora J.W."/>
            <person name="Tedersoo L."/>
            <person name="Vaario L.-M."/>
            <person name="Yamada A."/>
            <person name="Yan M."/>
            <person name="Wang P."/>
            <person name="Xu J."/>
            <person name="Bruns T."/>
            <person name="Baldrian P."/>
            <person name="Vilgalys R."/>
            <person name="Henrissat B."/>
            <person name="Grigoriev I.V."/>
            <person name="Hibbett D."/>
            <person name="Nagy L.G."/>
            <person name="Martin F.M."/>
        </authorList>
    </citation>
    <scope>NUCLEOTIDE SEQUENCE</scope>
    <source>
        <strain evidence="2">BED1</strain>
    </source>
</reference>
<comment type="caution">
    <text evidence="2">The sequence shown here is derived from an EMBL/GenBank/DDBJ whole genome shotgun (WGS) entry which is preliminary data.</text>
</comment>
<organism evidence="2 3">
    <name type="scientific">Boletus edulis BED1</name>
    <dbReference type="NCBI Taxonomy" id="1328754"/>
    <lineage>
        <taxon>Eukaryota</taxon>
        <taxon>Fungi</taxon>
        <taxon>Dikarya</taxon>
        <taxon>Basidiomycota</taxon>
        <taxon>Agaricomycotina</taxon>
        <taxon>Agaricomycetes</taxon>
        <taxon>Agaricomycetidae</taxon>
        <taxon>Boletales</taxon>
        <taxon>Boletineae</taxon>
        <taxon>Boletaceae</taxon>
        <taxon>Boletoideae</taxon>
        <taxon>Boletus</taxon>
    </lineage>
</organism>
<name>A0AAD4GDA0_BOLED</name>
<gene>
    <name evidence="2" type="ORF">L210DRAFT_3546469</name>
</gene>
<evidence type="ECO:0000313" key="2">
    <source>
        <dbReference type="EMBL" id="KAF8437606.1"/>
    </source>
</evidence>
<protein>
    <submittedName>
        <fullName evidence="2">Uncharacterized protein</fullName>
    </submittedName>
</protein>
<dbReference type="EMBL" id="WHUW01000018">
    <property type="protein sequence ID" value="KAF8437606.1"/>
    <property type="molecule type" value="Genomic_DNA"/>
</dbReference>
<reference evidence="2" key="2">
    <citation type="journal article" date="2020" name="Nat. Commun.">
        <title>Large-scale genome sequencing of mycorrhizal fungi provides insights into the early evolution of symbiotic traits.</title>
        <authorList>
            <person name="Miyauchi S."/>
            <person name="Kiss E."/>
            <person name="Kuo A."/>
            <person name="Drula E."/>
            <person name="Kohler A."/>
            <person name="Sanchez-Garcia M."/>
            <person name="Morin E."/>
            <person name="Andreopoulos B."/>
            <person name="Barry K.W."/>
            <person name="Bonito G."/>
            <person name="Buee M."/>
            <person name="Carver A."/>
            <person name="Chen C."/>
            <person name="Cichocki N."/>
            <person name="Clum A."/>
            <person name="Culley D."/>
            <person name="Crous P.W."/>
            <person name="Fauchery L."/>
            <person name="Girlanda M."/>
            <person name="Hayes R.D."/>
            <person name="Keri Z."/>
            <person name="LaButti K."/>
            <person name="Lipzen A."/>
            <person name="Lombard V."/>
            <person name="Magnuson J."/>
            <person name="Maillard F."/>
            <person name="Murat C."/>
            <person name="Nolan M."/>
            <person name="Ohm R.A."/>
            <person name="Pangilinan J."/>
            <person name="Pereira M.F."/>
            <person name="Perotto S."/>
            <person name="Peter M."/>
            <person name="Pfister S."/>
            <person name="Riley R."/>
            <person name="Sitrit Y."/>
            <person name="Stielow J.B."/>
            <person name="Szollosi G."/>
            <person name="Zifcakova L."/>
            <person name="Stursova M."/>
            <person name="Spatafora J.W."/>
            <person name="Tedersoo L."/>
            <person name="Vaario L.M."/>
            <person name="Yamada A."/>
            <person name="Yan M."/>
            <person name="Wang P."/>
            <person name="Xu J."/>
            <person name="Bruns T."/>
            <person name="Baldrian P."/>
            <person name="Vilgalys R."/>
            <person name="Dunand C."/>
            <person name="Henrissat B."/>
            <person name="Grigoriev I.V."/>
            <person name="Hibbett D."/>
            <person name="Nagy L.G."/>
            <person name="Martin F.M."/>
        </authorList>
    </citation>
    <scope>NUCLEOTIDE SEQUENCE</scope>
    <source>
        <strain evidence="2">BED1</strain>
    </source>
</reference>
<dbReference type="AlphaFoldDB" id="A0AAD4GDA0"/>
<feature type="region of interest" description="Disordered" evidence="1">
    <location>
        <begin position="41"/>
        <end position="77"/>
    </location>
</feature>
<sequence>MVRATGQAVVPCLLVCLRQLFPATKICEQLSARQSKAIRNVDVHNPLAKDTPNGKTSPDDDVQGQRTNASQLEIQSSLRKIVSPSSLTSTLSK</sequence>
<keyword evidence="3" id="KW-1185">Reference proteome</keyword>
<proteinExistence type="predicted"/>
<dbReference type="Proteomes" id="UP001194468">
    <property type="component" value="Unassembled WGS sequence"/>
</dbReference>
<evidence type="ECO:0000256" key="1">
    <source>
        <dbReference type="SAM" id="MobiDB-lite"/>
    </source>
</evidence>
<accession>A0AAD4GDA0</accession>